<evidence type="ECO:0000259" key="1">
    <source>
        <dbReference type="Pfam" id="PF06911"/>
    </source>
</evidence>
<proteinExistence type="predicted"/>
<evidence type="ECO:0000313" key="2">
    <source>
        <dbReference type="EMBL" id="OCF53190.1"/>
    </source>
</evidence>
<reference evidence="3" key="4">
    <citation type="submission" date="2024-02" db="EMBL/GenBank/DDBJ databases">
        <title>Comparative genomics of Cryptococcus and Kwoniella reveals pathogenesis evolution and contrasting modes of karyotype evolution via chromosome fusion or intercentromeric recombination.</title>
        <authorList>
            <person name="Coelho M.A."/>
            <person name="David-Palma M."/>
            <person name="Shea T."/>
            <person name="Bowers K."/>
            <person name="McGinley-Smith S."/>
            <person name="Mohammad A.W."/>
            <person name="Gnirke A."/>
            <person name="Yurkov A.M."/>
            <person name="Nowrousian M."/>
            <person name="Sun S."/>
            <person name="Cuomo C.A."/>
            <person name="Heitman J."/>
        </authorList>
    </citation>
    <scope>NUCLEOTIDE SEQUENCE</scope>
    <source>
        <strain evidence="3">CBS 10737</strain>
    </source>
</reference>
<reference evidence="3" key="2">
    <citation type="submission" date="2013-07" db="EMBL/GenBank/DDBJ databases">
        <authorList>
            <consortium name="The Broad Institute Genome Sequencing Platform"/>
            <person name="Cuomo C."/>
            <person name="Litvintseva A."/>
            <person name="Chen Y."/>
            <person name="Heitman J."/>
            <person name="Sun S."/>
            <person name="Springer D."/>
            <person name="Dromer F."/>
            <person name="Young S.K."/>
            <person name="Zeng Q."/>
            <person name="Gargeya S."/>
            <person name="Fitzgerald M."/>
            <person name="Abouelleil A."/>
            <person name="Alvarado L."/>
            <person name="Berlin A.M."/>
            <person name="Chapman S.B."/>
            <person name="Dewar J."/>
            <person name="Goldberg J."/>
            <person name="Griggs A."/>
            <person name="Gujja S."/>
            <person name="Hansen M."/>
            <person name="Howarth C."/>
            <person name="Imamovic A."/>
            <person name="Larimer J."/>
            <person name="McCowan C."/>
            <person name="Murphy C."/>
            <person name="Pearson M."/>
            <person name="Priest M."/>
            <person name="Roberts A."/>
            <person name="Saif S."/>
            <person name="Shea T."/>
            <person name="Sykes S."/>
            <person name="Wortman J."/>
            <person name="Nusbaum C."/>
            <person name="Birren B."/>
        </authorList>
    </citation>
    <scope>NUCLEOTIDE SEQUENCE</scope>
    <source>
        <strain evidence="3">CBS 10737</strain>
    </source>
</reference>
<reference evidence="2" key="1">
    <citation type="submission" date="2013-07" db="EMBL/GenBank/DDBJ databases">
        <title>The Genome Sequence of Cryptococcus pinus CBS10737.</title>
        <authorList>
            <consortium name="The Broad Institute Genome Sequencing Platform"/>
            <person name="Cuomo C."/>
            <person name="Litvintseva A."/>
            <person name="Chen Y."/>
            <person name="Heitman J."/>
            <person name="Sun S."/>
            <person name="Springer D."/>
            <person name="Dromer F."/>
            <person name="Young S.K."/>
            <person name="Zeng Q."/>
            <person name="Gargeya S."/>
            <person name="Fitzgerald M."/>
            <person name="Abouelleil A."/>
            <person name="Alvarado L."/>
            <person name="Berlin A.M."/>
            <person name="Chapman S.B."/>
            <person name="Dewar J."/>
            <person name="Goldberg J."/>
            <person name="Griggs A."/>
            <person name="Gujja S."/>
            <person name="Hansen M."/>
            <person name="Howarth C."/>
            <person name="Imamovic A."/>
            <person name="Larimer J."/>
            <person name="McCowan C."/>
            <person name="Murphy C."/>
            <person name="Pearson M."/>
            <person name="Priest M."/>
            <person name="Roberts A."/>
            <person name="Saif S."/>
            <person name="Shea T."/>
            <person name="Sykes S."/>
            <person name="Wortman J."/>
            <person name="Nusbaum C."/>
            <person name="Birren B."/>
        </authorList>
    </citation>
    <scope>NUCLEOTIDE SEQUENCE [LARGE SCALE GENOMIC DNA]</scope>
    <source>
        <strain evidence="2">CBS 10737</strain>
    </source>
</reference>
<name>A0A1B9ICW2_9TREE</name>
<dbReference type="EMBL" id="KI894007">
    <property type="protein sequence ID" value="OCF53190.1"/>
    <property type="molecule type" value="Genomic_DNA"/>
</dbReference>
<keyword evidence="4" id="KW-1185">Reference proteome</keyword>
<dbReference type="AlphaFoldDB" id="A0A1B9ICW2"/>
<dbReference type="Proteomes" id="UP000094020">
    <property type="component" value="Chromosome 1"/>
</dbReference>
<dbReference type="KEGG" id="kpin:30168860"/>
<feature type="domain" description="Senescence" evidence="1">
    <location>
        <begin position="147"/>
        <end position="317"/>
    </location>
</feature>
<evidence type="ECO:0000313" key="3">
    <source>
        <dbReference type="EMBL" id="WWC66928.1"/>
    </source>
</evidence>
<dbReference type="RefSeq" id="XP_019014409.1">
    <property type="nucleotide sequence ID" value="XM_019152271.1"/>
</dbReference>
<dbReference type="OrthoDB" id="2588405at2759"/>
<sequence>MTTLVTIPNVTAYHLPTPTSDPLPLSTGELNLTLIPANPPTHPSSTLTLTVGGSSFPLLPNSPLQKVQAKEQHPSYIFAPVPADGGAAVGQVKLRIKDSANQGEWDATESLFKRFEEALKANKIWNETTLFVDDEFETGETAKHTQKWGETIAGAVTSAGQALAGRLGAYTDRHVTQTNPEHPAPPSDLTKERAEAINHGTSQLAESVEAGANNVGAYIHDTAKSIGEKLPDSIIKKSEPVKEEDKGQFRKMAEEGWEQVTIAAKGIAGAAITVGSAASQSAHRAVEHNFGKEAEGVAQDVGQAGANLGSTAFSAGKATSVIMQGTNAAQGAQAAKQGE</sequence>
<protein>
    <recommendedName>
        <fullName evidence="1">Senescence domain-containing protein</fullName>
    </recommendedName>
</protein>
<dbReference type="Pfam" id="PF06911">
    <property type="entry name" value="Senescence"/>
    <property type="match status" value="1"/>
</dbReference>
<organism evidence="2">
    <name type="scientific">Kwoniella pini CBS 10737</name>
    <dbReference type="NCBI Taxonomy" id="1296096"/>
    <lineage>
        <taxon>Eukaryota</taxon>
        <taxon>Fungi</taxon>
        <taxon>Dikarya</taxon>
        <taxon>Basidiomycota</taxon>
        <taxon>Agaricomycotina</taxon>
        <taxon>Tremellomycetes</taxon>
        <taxon>Tremellales</taxon>
        <taxon>Cryptococcaceae</taxon>
        <taxon>Kwoniella</taxon>
    </lineage>
</organism>
<dbReference type="GeneID" id="30168860"/>
<gene>
    <name evidence="2" type="ORF">I206_00491</name>
    <name evidence="3" type="ORF">I206_100835</name>
</gene>
<evidence type="ECO:0000313" key="4">
    <source>
        <dbReference type="Proteomes" id="UP000094020"/>
    </source>
</evidence>
<dbReference type="InterPro" id="IPR009686">
    <property type="entry name" value="Senescence/spartin_C"/>
</dbReference>
<dbReference type="EMBL" id="CP144519">
    <property type="protein sequence ID" value="WWC66928.1"/>
    <property type="molecule type" value="Genomic_DNA"/>
</dbReference>
<reference evidence="2" key="3">
    <citation type="submission" date="2016-07" db="EMBL/GenBank/DDBJ databases">
        <title>Evolution of pathogenesis and genome organization in the Tremellales.</title>
        <authorList>
            <person name="Cuomo C."/>
            <person name="Litvintseva A."/>
            <person name="Heitman J."/>
            <person name="Chen Y."/>
            <person name="Sun S."/>
            <person name="Springer D."/>
            <person name="Dromer F."/>
            <person name="Young S."/>
            <person name="Zeng Q."/>
            <person name="Chapman S."/>
            <person name="Gujja S."/>
            <person name="Saif S."/>
            <person name="Birren B."/>
        </authorList>
    </citation>
    <scope>NUCLEOTIDE SEQUENCE</scope>
    <source>
        <strain evidence="2">CBS 10737</strain>
    </source>
</reference>
<accession>A0A1B9ICW2</accession>